<feature type="region of interest" description="Disordered" evidence="6">
    <location>
        <begin position="817"/>
        <end position="845"/>
    </location>
</feature>
<keyword evidence="10" id="KW-1185">Reference proteome</keyword>
<dbReference type="HOGENOM" id="CLU_011017_0_0_1"/>
<accession>A0A084AQB1</accession>
<dbReference type="InterPro" id="IPR036864">
    <property type="entry name" value="Zn2-C6_fun-type_DNA-bd_sf"/>
</dbReference>
<dbReference type="PANTHER" id="PTHR47338">
    <property type="entry name" value="ZN(II)2CYS6 TRANSCRIPTION FACTOR (EUROFUNG)-RELATED"/>
    <property type="match status" value="1"/>
</dbReference>
<sequence>RGRTSVEYTPAPLGDQSEAKRWTLQTRTWADQRQDRVLTDGRVCLQLKKAWGLTTTTLPSKGFSGSGFIMAMSTKWCASRPPSPPQARQAKAPQPCSFPSELCWMWTGSLSSDAEAGDARPSRILLPNSAEPSSTAFKDRGFPSTANPPLDVGLIAAVTPAAPRRVSNLQRRDPRLPPPIALREGLVCRLHHLLALQAAVPLTACRSPPSQGASGPYLAPFLLFHHTTVAQPSRLESFQPGRLGLKRKLKCDGVRPSCSTCSRLGHSCSYDEQRRKSGPKRGYVKALEERLKQVETLLKTQDPPAANNNQSSNMGIPLPTGHATQATAPPKLSVANPPIGVASDRDMDRWPFSGESPQTGNLEDFNFNANMAVPMGNVAGNFTWEMIGLGLEEPLPPQETIDELHQIYFEKVHPSIPMIHKYRYLAAMNLAPNQRPPVCLRYAMWTMACSITDKYSDLKDLFYQRARKYVEADYIKGYGEHMISVAHCQAHALLASYEMRMMYFPRAWINTGSAVRLAQMIGLHRLDGQGLEVKQCIPAPKDWTEREERRRTFWIAFCEDRYASIGTGWPMTVDERDIMTNLPSSEEAFEMSRPEQTQSLQDCTSSEGAAKLTPFGGVVLMAALFGRNLVHLHRPDGDDLDHDLNGPFWKRHRNMDGTLLNTSLCLPPQLKLPAGLSNPNIVFTNMCIHTSTICLHQAAIFKAEKNKLPASVSSESKVRCIAAANEIASIMRTISHMDLAAMNPFISFCLYVSARVFVQYLKSRPEDSQVADSLRFLVSAMNALKRRNPLTESFLVQLDVDFEALAVRIPQLRSAFPRSGDSPSLSNRSGLSKAPPACDDPSGVPGILAYRNESNYMKNTANDGNRGTAQDMGDGQNDAMAIDAAQVGGFGQQGWLSTEQSVHVLTPTSGTLLDKMGSANAHRTRFGETGGDGQERPESADDQSSNRPTPVSSIGGSESRPRLVPGRINRSGGNSFNASPVTPHQNLMSAGAVDGGNHGFFGDSGFSLAGLADGSGGFGVADGWGDLQTESGMAQIGDGVLRALMNMRPMDAMDISTWDSGNENMR</sequence>
<evidence type="ECO:0000259" key="8">
    <source>
        <dbReference type="SMART" id="SM00906"/>
    </source>
</evidence>
<dbReference type="CDD" id="cd00067">
    <property type="entry name" value="GAL4"/>
    <property type="match status" value="1"/>
</dbReference>
<dbReference type="InterPro" id="IPR050815">
    <property type="entry name" value="TF_fung"/>
</dbReference>
<feature type="non-terminal residue" evidence="9">
    <location>
        <position position="1"/>
    </location>
</feature>
<organism evidence="9 10">
    <name type="scientific">Stachybotrys chartarum (strain CBS 109288 / IBT 7711)</name>
    <name type="common">Toxic black mold</name>
    <name type="synonym">Stilbospora chartarum</name>
    <dbReference type="NCBI Taxonomy" id="1280523"/>
    <lineage>
        <taxon>Eukaryota</taxon>
        <taxon>Fungi</taxon>
        <taxon>Dikarya</taxon>
        <taxon>Ascomycota</taxon>
        <taxon>Pezizomycotina</taxon>
        <taxon>Sordariomycetes</taxon>
        <taxon>Hypocreomycetidae</taxon>
        <taxon>Hypocreales</taxon>
        <taxon>Stachybotryaceae</taxon>
        <taxon>Stachybotrys</taxon>
    </lineage>
</organism>
<feature type="compositionally biased region" description="Polar residues" evidence="6">
    <location>
        <begin position="971"/>
        <end position="988"/>
    </location>
</feature>
<proteinExistence type="predicted"/>
<evidence type="ECO:0000259" key="7">
    <source>
        <dbReference type="SMART" id="SM00066"/>
    </source>
</evidence>
<dbReference type="OrthoDB" id="5600212at2759"/>
<dbReference type="CDD" id="cd12148">
    <property type="entry name" value="fungal_TF_MHR"/>
    <property type="match status" value="1"/>
</dbReference>
<dbReference type="SUPFAM" id="SSF57701">
    <property type="entry name" value="Zn2/Cys6 DNA-binding domain"/>
    <property type="match status" value="1"/>
</dbReference>
<keyword evidence="5" id="KW-0539">Nucleus</keyword>
<feature type="domain" description="Zn(2)-C6 fungal-type" evidence="7">
    <location>
        <begin position="241"/>
        <end position="279"/>
    </location>
</feature>
<evidence type="ECO:0000313" key="9">
    <source>
        <dbReference type="EMBL" id="KEY67490.1"/>
    </source>
</evidence>
<evidence type="ECO:0000256" key="4">
    <source>
        <dbReference type="ARBA" id="ARBA00023163"/>
    </source>
</evidence>
<dbReference type="Pfam" id="PF04082">
    <property type="entry name" value="Fungal_trans"/>
    <property type="match status" value="1"/>
</dbReference>
<feature type="compositionally biased region" description="Polar residues" evidence="6">
    <location>
        <begin position="942"/>
        <end position="956"/>
    </location>
</feature>
<protein>
    <recommendedName>
        <fullName evidence="11">Transcription factor domain-containing protein</fullName>
    </recommendedName>
</protein>
<keyword evidence="2" id="KW-0479">Metal-binding</keyword>
<comment type="subcellular location">
    <subcellularLocation>
        <location evidence="1">Nucleus</location>
    </subcellularLocation>
</comment>
<evidence type="ECO:0000256" key="5">
    <source>
        <dbReference type="ARBA" id="ARBA00023242"/>
    </source>
</evidence>
<dbReference type="PANTHER" id="PTHR47338:SF10">
    <property type="entry name" value="TRANSCRIPTION FACTOR DOMAIN-CONTAINING PROTEIN-RELATED"/>
    <property type="match status" value="1"/>
</dbReference>
<feature type="compositionally biased region" description="Polar residues" evidence="6">
    <location>
        <begin position="821"/>
        <end position="830"/>
    </location>
</feature>
<evidence type="ECO:0008006" key="11">
    <source>
        <dbReference type="Google" id="ProtNLM"/>
    </source>
</evidence>
<dbReference type="Pfam" id="PF00172">
    <property type="entry name" value="Zn_clus"/>
    <property type="match status" value="1"/>
</dbReference>
<dbReference type="SMART" id="SM00906">
    <property type="entry name" value="Fungal_trans"/>
    <property type="match status" value="1"/>
</dbReference>
<dbReference type="AlphaFoldDB" id="A0A084AQB1"/>
<dbReference type="InterPro" id="IPR007219">
    <property type="entry name" value="XnlR_reg_dom"/>
</dbReference>
<feature type="region of interest" description="Disordered" evidence="6">
    <location>
        <begin position="913"/>
        <end position="990"/>
    </location>
</feature>
<dbReference type="SMART" id="SM00066">
    <property type="entry name" value="GAL4"/>
    <property type="match status" value="1"/>
</dbReference>
<evidence type="ECO:0000256" key="6">
    <source>
        <dbReference type="SAM" id="MobiDB-lite"/>
    </source>
</evidence>
<dbReference type="GO" id="GO:0008270">
    <property type="term" value="F:zinc ion binding"/>
    <property type="evidence" value="ECO:0007669"/>
    <property type="project" value="InterPro"/>
</dbReference>
<dbReference type="Proteomes" id="UP000028045">
    <property type="component" value="Unassembled WGS sequence"/>
</dbReference>
<name>A0A084AQB1_STACB</name>
<dbReference type="GO" id="GO:0003677">
    <property type="term" value="F:DNA binding"/>
    <property type="evidence" value="ECO:0007669"/>
    <property type="project" value="InterPro"/>
</dbReference>
<dbReference type="InterPro" id="IPR001138">
    <property type="entry name" value="Zn2Cys6_DnaBD"/>
</dbReference>
<dbReference type="GO" id="GO:0006351">
    <property type="term" value="P:DNA-templated transcription"/>
    <property type="evidence" value="ECO:0007669"/>
    <property type="project" value="InterPro"/>
</dbReference>
<dbReference type="EMBL" id="KL648614">
    <property type="protein sequence ID" value="KEY67490.1"/>
    <property type="molecule type" value="Genomic_DNA"/>
</dbReference>
<feature type="domain" description="Xylanolytic transcriptional activator regulatory" evidence="8">
    <location>
        <begin position="507"/>
        <end position="589"/>
    </location>
</feature>
<dbReference type="Gene3D" id="4.10.240.10">
    <property type="entry name" value="Zn(2)-C6 fungal-type DNA-binding domain"/>
    <property type="match status" value="1"/>
</dbReference>
<gene>
    <name evidence="9" type="ORF">S7711_02410</name>
</gene>
<dbReference type="GO" id="GO:0005634">
    <property type="term" value="C:nucleus"/>
    <property type="evidence" value="ECO:0007669"/>
    <property type="project" value="UniProtKB-SubCell"/>
</dbReference>
<dbReference type="GO" id="GO:0000981">
    <property type="term" value="F:DNA-binding transcription factor activity, RNA polymerase II-specific"/>
    <property type="evidence" value="ECO:0007669"/>
    <property type="project" value="InterPro"/>
</dbReference>
<keyword evidence="4" id="KW-0804">Transcription</keyword>
<evidence type="ECO:0000313" key="10">
    <source>
        <dbReference type="Proteomes" id="UP000028045"/>
    </source>
</evidence>
<evidence type="ECO:0000256" key="1">
    <source>
        <dbReference type="ARBA" id="ARBA00004123"/>
    </source>
</evidence>
<evidence type="ECO:0000256" key="2">
    <source>
        <dbReference type="ARBA" id="ARBA00022723"/>
    </source>
</evidence>
<evidence type="ECO:0000256" key="3">
    <source>
        <dbReference type="ARBA" id="ARBA00023015"/>
    </source>
</evidence>
<reference evidence="9 10" key="1">
    <citation type="journal article" date="2014" name="BMC Genomics">
        <title>Comparative genome sequencing reveals chemotype-specific gene clusters in the toxigenic black mold Stachybotrys.</title>
        <authorList>
            <person name="Semeiks J."/>
            <person name="Borek D."/>
            <person name="Otwinowski Z."/>
            <person name="Grishin N.V."/>
        </authorList>
    </citation>
    <scope>NUCLEOTIDE SEQUENCE [LARGE SCALE GENOMIC DNA]</scope>
    <source>
        <strain evidence="10">CBS 109288 / IBT 7711</strain>
    </source>
</reference>
<keyword evidence="3" id="KW-0805">Transcription regulation</keyword>